<evidence type="ECO:0000313" key="3">
    <source>
        <dbReference type="Proteomes" id="UP000182237"/>
    </source>
</evidence>
<proteinExistence type="predicted"/>
<dbReference type="STRING" id="1203190.GCA_000312345_00942"/>
<organism evidence="2 3">
    <name type="scientific">Corynebacterium timonense</name>
    <dbReference type="NCBI Taxonomy" id="441500"/>
    <lineage>
        <taxon>Bacteria</taxon>
        <taxon>Bacillati</taxon>
        <taxon>Actinomycetota</taxon>
        <taxon>Actinomycetes</taxon>
        <taxon>Mycobacteriales</taxon>
        <taxon>Corynebacteriaceae</taxon>
        <taxon>Corynebacterium</taxon>
    </lineage>
</organism>
<dbReference type="Proteomes" id="UP000182237">
    <property type="component" value="Chromosome I"/>
</dbReference>
<dbReference type="RefSeq" id="WP_155860808.1">
    <property type="nucleotide sequence ID" value="NZ_LT629765.1"/>
</dbReference>
<feature type="chain" id="PRO_5009261125" evidence="1">
    <location>
        <begin position="24"/>
        <end position="110"/>
    </location>
</feature>
<protein>
    <submittedName>
        <fullName evidence="2">Uncharacterized protein</fullName>
    </submittedName>
</protein>
<dbReference type="AlphaFoldDB" id="A0A1H1TH22"/>
<evidence type="ECO:0000313" key="2">
    <source>
        <dbReference type="EMBL" id="SDS59597.1"/>
    </source>
</evidence>
<dbReference type="EMBL" id="LT629765">
    <property type="protein sequence ID" value="SDS59597.1"/>
    <property type="molecule type" value="Genomic_DNA"/>
</dbReference>
<keyword evidence="3" id="KW-1185">Reference proteome</keyword>
<keyword evidence="1" id="KW-0732">Signal</keyword>
<reference evidence="2 3" key="1">
    <citation type="submission" date="2016-10" db="EMBL/GenBank/DDBJ databases">
        <authorList>
            <person name="de Groot N.N."/>
        </authorList>
    </citation>
    <scope>NUCLEOTIDE SEQUENCE [LARGE SCALE GENOMIC DNA]</scope>
    <source>
        <strain evidence="2 3">DSM 45434</strain>
    </source>
</reference>
<name>A0A1H1TH22_9CORY</name>
<evidence type="ECO:0000256" key="1">
    <source>
        <dbReference type="SAM" id="SignalP"/>
    </source>
</evidence>
<gene>
    <name evidence="2" type="ORF">SAMN04488539_1987</name>
</gene>
<accession>A0A1H1TH22</accession>
<feature type="signal peptide" evidence="1">
    <location>
        <begin position="1"/>
        <end position="23"/>
    </location>
</feature>
<sequence>MSFLRKTAAASAALFTLSAPVAAAEHAPMSGISPYAHEAIQMLPYSVPVPWDTPGSPYRQLKECAHSNAGTSSRFVGADQGLYLAAVSCVLFNPMLNGALDRQMRDVAGR</sequence>